<evidence type="ECO:0000256" key="3">
    <source>
        <dbReference type="ARBA" id="ARBA00022630"/>
    </source>
</evidence>
<dbReference type="InterPro" id="IPR009100">
    <property type="entry name" value="AcylCoA_DH/oxidase_NM_dom_sf"/>
</dbReference>
<dbReference type="Gene3D" id="1.10.540.10">
    <property type="entry name" value="Acyl-CoA dehydrogenase/oxidase, N-terminal domain"/>
    <property type="match status" value="1"/>
</dbReference>
<feature type="domain" description="Acyl-CoA dehydrogenase/oxidase C-terminal" evidence="6">
    <location>
        <begin position="216"/>
        <end position="324"/>
    </location>
</feature>
<dbReference type="SUPFAM" id="SSF56645">
    <property type="entry name" value="Acyl-CoA dehydrogenase NM domain-like"/>
    <property type="match status" value="1"/>
</dbReference>
<dbReference type="Proteomes" id="UP000305095">
    <property type="component" value="Unassembled WGS sequence"/>
</dbReference>
<name>A0A4U6S7N8_BRAEL</name>
<dbReference type="SUPFAM" id="SSF47203">
    <property type="entry name" value="Acyl-CoA dehydrogenase C-terminal domain-like"/>
    <property type="match status" value="1"/>
</dbReference>
<reference evidence="7 8" key="1">
    <citation type="submission" date="2019-05" db="EMBL/GenBank/DDBJ databases">
        <title>Draft Genome of Bradyrhizobium elkanii strain SEMIA 938, Used in Commercial Inoculants for Lupinus spp. in Brazil.</title>
        <authorList>
            <person name="Hungria M."/>
            <person name="Delamuta J.R.M."/>
            <person name="Ribeiro R.A."/>
            <person name="Nogueira M.A."/>
        </authorList>
    </citation>
    <scope>NUCLEOTIDE SEQUENCE [LARGE SCALE GENOMIC DNA]</scope>
    <source>
        <strain evidence="7 8">Semia 938</strain>
    </source>
</reference>
<dbReference type="AlphaFoldDB" id="A0A4U6S7N8"/>
<dbReference type="GO" id="GO:0003995">
    <property type="term" value="F:acyl-CoA dehydrogenase activity"/>
    <property type="evidence" value="ECO:0007669"/>
    <property type="project" value="TreeGrafter"/>
</dbReference>
<accession>A0A4U6S7N8</accession>
<comment type="cofactor">
    <cofactor evidence="1">
        <name>FAD</name>
        <dbReference type="ChEBI" id="CHEBI:57692"/>
    </cofactor>
</comment>
<gene>
    <name evidence="7" type="ORF">FDV58_06900</name>
</gene>
<keyword evidence="4" id="KW-0274">FAD</keyword>
<keyword evidence="3" id="KW-0285">Flavoprotein</keyword>
<comment type="similarity">
    <text evidence="2">Belongs to the acyl-CoA dehydrogenase family.</text>
</comment>
<dbReference type="Pfam" id="PF00441">
    <property type="entry name" value="Acyl-CoA_dh_1"/>
    <property type="match status" value="1"/>
</dbReference>
<dbReference type="PANTHER" id="PTHR43884">
    <property type="entry name" value="ACYL-COA DEHYDROGENASE"/>
    <property type="match status" value="1"/>
</dbReference>
<dbReference type="PANTHER" id="PTHR43884:SF20">
    <property type="entry name" value="ACYL-COA DEHYDROGENASE FADE28"/>
    <property type="match status" value="1"/>
</dbReference>
<dbReference type="GO" id="GO:0050660">
    <property type="term" value="F:flavin adenine dinucleotide binding"/>
    <property type="evidence" value="ECO:0007669"/>
    <property type="project" value="InterPro"/>
</dbReference>
<evidence type="ECO:0000259" key="6">
    <source>
        <dbReference type="Pfam" id="PF00441"/>
    </source>
</evidence>
<evidence type="ECO:0000256" key="4">
    <source>
        <dbReference type="ARBA" id="ARBA00022827"/>
    </source>
</evidence>
<evidence type="ECO:0000313" key="8">
    <source>
        <dbReference type="Proteomes" id="UP000305095"/>
    </source>
</evidence>
<keyword evidence="5" id="KW-0560">Oxidoreductase</keyword>
<dbReference type="EMBL" id="SZZP01000004">
    <property type="protein sequence ID" value="TKV82222.1"/>
    <property type="molecule type" value="Genomic_DNA"/>
</dbReference>
<comment type="caution">
    <text evidence="7">The sequence shown here is derived from an EMBL/GenBank/DDBJ whole genome shotgun (WGS) entry which is preliminary data.</text>
</comment>
<evidence type="ECO:0000313" key="7">
    <source>
        <dbReference type="EMBL" id="TKV82222.1"/>
    </source>
</evidence>
<organism evidence="7 8">
    <name type="scientific">Bradyrhizobium elkanii</name>
    <dbReference type="NCBI Taxonomy" id="29448"/>
    <lineage>
        <taxon>Bacteria</taxon>
        <taxon>Pseudomonadati</taxon>
        <taxon>Pseudomonadota</taxon>
        <taxon>Alphaproteobacteria</taxon>
        <taxon>Hyphomicrobiales</taxon>
        <taxon>Nitrobacteraceae</taxon>
        <taxon>Bradyrhizobium</taxon>
    </lineage>
</organism>
<sequence length="368" mass="38857">MDLDMATLQYRSETSELLNESAGRLFASVPDRDIRAAQLGQWSETCWQQVAEAGFPLALVREEAGGFGVSPGEAVDLLRIAGYHAAPVPLAETMLANRLLTEAGFEAAPGPATIAPVTGTSAFALGRQGLGWRIRGHAAGVPWARNVDPIVALVEHDGKPFVVRLERTRADVTQEGSLAGLPSDALTLDSELSGDVVRPAPSRWTCATLKAAGAALRVAEMAGALERVLEMTVTYANERVQFGKPIGKQQAVQQLLATLAGQVAACGAAAAIAGAAFDRLDISAIAAAKVRAGEAVSIAAPIAHQVHGAIGFTEEHRLHFFTRRLWAWRDEFGSERHWSAILGQQAIAAGADGLWPFVTSFGAPQEAS</sequence>
<dbReference type="InterPro" id="IPR037069">
    <property type="entry name" value="AcylCoA_DH/ox_N_sf"/>
</dbReference>
<evidence type="ECO:0000256" key="5">
    <source>
        <dbReference type="ARBA" id="ARBA00023002"/>
    </source>
</evidence>
<dbReference type="Gene3D" id="1.20.140.10">
    <property type="entry name" value="Butyryl-CoA Dehydrogenase, subunit A, domain 3"/>
    <property type="match status" value="1"/>
</dbReference>
<evidence type="ECO:0000256" key="2">
    <source>
        <dbReference type="ARBA" id="ARBA00009347"/>
    </source>
</evidence>
<dbReference type="InterPro" id="IPR036250">
    <property type="entry name" value="AcylCo_DH-like_C"/>
</dbReference>
<evidence type="ECO:0000256" key="1">
    <source>
        <dbReference type="ARBA" id="ARBA00001974"/>
    </source>
</evidence>
<dbReference type="RefSeq" id="WP_137477467.1">
    <property type="nucleotide sequence ID" value="NZ_SZZP01000004.1"/>
</dbReference>
<protein>
    <submittedName>
        <fullName evidence="7">Acyl-CoA dehydrogenase</fullName>
    </submittedName>
</protein>
<dbReference type="InterPro" id="IPR009075">
    <property type="entry name" value="AcylCo_DH/oxidase_C"/>
</dbReference>
<proteinExistence type="inferred from homology"/>